<keyword evidence="6 13" id="KW-0479">Metal-binding</keyword>
<evidence type="ECO:0000256" key="12">
    <source>
        <dbReference type="ARBA" id="ARBA00023136"/>
    </source>
</evidence>
<evidence type="ECO:0000256" key="9">
    <source>
        <dbReference type="ARBA" id="ARBA00023002"/>
    </source>
</evidence>
<dbReference type="GO" id="GO:0004497">
    <property type="term" value="F:monooxygenase activity"/>
    <property type="evidence" value="ECO:0007669"/>
    <property type="project" value="UniProtKB-KW"/>
</dbReference>
<feature type="non-terminal residue" evidence="14">
    <location>
        <position position="1"/>
    </location>
</feature>
<evidence type="ECO:0000256" key="13">
    <source>
        <dbReference type="PIRSR" id="PIRSR602401-1"/>
    </source>
</evidence>
<feature type="non-terminal residue" evidence="14">
    <location>
        <position position="162"/>
    </location>
</feature>
<dbReference type="GO" id="GO:0016705">
    <property type="term" value="F:oxidoreductase activity, acting on paired donors, with incorporation or reduction of molecular oxygen"/>
    <property type="evidence" value="ECO:0007669"/>
    <property type="project" value="InterPro"/>
</dbReference>
<comment type="subcellular location">
    <subcellularLocation>
        <location evidence="3">Endoplasmic reticulum membrane</location>
        <topology evidence="3">Peripheral membrane protein</topology>
    </subcellularLocation>
    <subcellularLocation>
        <location evidence="2">Microsome membrane</location>
        <topology evidence="2">Peripheral membrane protein</topology>
    </subcellularLocation>
</comment>
<dbReference type="InterPro" id="IPR050476">
    <property type="entry name" value="Insect_CytP450_Detox"/>
</dbReference>
<keyword evidence="8" id="KW-0492">Microsome</keyword>
<comment type="caution">
    <text evidence="14">The sequence shown here is derived from an EMBL/GenBank/DDBJ whole genome shotgun (WGS) entry which is preliminary data.</text>
</comment>
<keyword evidence="15" id="KW-1185">Reference proteome</keyword>
<protein>
    <recommendedName>
        <fullName evidence="16">Cytochrome P450</fullName>
    </recommendedName>
</protein>
<evidence type="ECO:0000256" key="8">
    <source>
        <dbReference type="ARBA" id="ARBA00022848"/>
    </source>
</evidence>
<dbReference type="Gene3D" id="1.10.630.10">
    <property type="entry name" value="Cytochrome P450"/>
    <property type="match status" value="1"/>
</dbReference>
<dbReference type="Proteomes" id="UP000801492">
    <property type="component" value="Unassembled WGS sequence"/>
</dbReference>
<dbReference type="PANTHER" id="PTHR24292:SF54">
    <property type="entry name" value="CYP9F3-RELATED"/>
    <property type="match status" value="1"/>
</dbReference>
<evidence type="ECO:0000256" key="1">
    <source>
        <dbReference type="ARBA" id="ARBA00001971"/>
    </source>
</evidence>
<evidence type="ECO:0000313" key="15">
    <source>
        <dbReference type="Proteomes" id="UP000801492"/>
    </source>
</evidence>
<keyword evidence="7" id="KW-0256">Endoplasmic reticulum</keyword>
<evidence type="ECO:0000256" key="10">
    <source>
        <dbReference type="ARBA" id="ARBA00023004"/>
    </source>
</evidence>
<proteinExistence type="inferred from homology"/>
<dbReference type="AlphaFoldDB" id="A0A8K0CT68"/>
<feature type="binding site" description="axial binding residue" evidence="13">
    <location>
        <position position="89"/>
    </location>
    <ligand>
        <name>heme</name>
        <dbReference type="ChEBI" id="CHEBI:30413"/>
    </ligand>
    <ligandPart>
        <name>Fe</name>
        <dbReference type="ChEBI" id="CHEBI:18248"/>
    </ligandPart>
</feature>
<evidence type="ECO:0000256" key="2">
    <source>
        <dbReference type="ARBA" id="ARBA00004174"/>
    </source>
</evidence>
<comment type="similarity">
    <text evidence="4">Belongs to the cytochrome P450 family.</text>
</comment>
<dbReference type="GO" id="GO:0020037">
    <property type="term" value="F:heme binding"/>
    <property type="evidence" value="ECO:0007669"/>
    <property type="project" value="InterPro"/>
</dbReference>
<dbReference type="OrthoDB" id="2789670at2759"/>
<keyword evidence="12" id="KW-0472">Membrane</keyword>
<evidence type="ECO:0000256" key="7">
    <source>
        <dbReference type="ARBA" id="ARBA00022824"/>
    </source>
</evidence>
<accession>A0A8K0CT68</accession>
<name>A0A8K0CT68_IGNLU</name>
<evidence type="ECO:0000313" key="14">
    <source>
        <dbReference type="EMBL" id="KAF2891186.1"/>
    </source>
</evidence>
<dbReference type="SUPFAM" id="SSF48264">
    <property type="entry name" value="Cytochrome P450"/>
    <property type="match status" value="1"/>
</dbReference>
<dbReference type="GO" id="GO:0005789">
    <property type="term" value="C:endoplasmic reticulum membrane"/>
    <property type="evidence" value="ECO:0007669"/>
    <property type="project" value="UniProtKB-SubCell"/>
</dbReference>
<evidence type="ECO:0000256" key="3">
    <source>
        <dbReference type="ARBA" id="ARBA00004406"/>
    </source>
</evidence>
<comment type="cofactor">
    <cofactor evidence="1 13">
        <name>heme</name>
        <dbReference type="ChEBI" id="CHEBI:30413"/>
    </cofactor>
</comment>
<evidence type="ECO:0000256" key="11">
    <source>
        <dbReference type="ARBA" id="ARBA00023033"/>
    </source>
</evidence>
<keyword evidence="5 13" id="KW-0349">Heme</keyword>
<keyword evidence="9" id="KW-0560">Oxidoreductase</keyword>
<keyword evidence="10 13" id="KW-0408">Iron</keyword>
<dbReference type="PRINTS" id="PR00463">
    <property type="entry name" value="EP450I"/>
</dbReference>
<reference evidence="14" key="1">
    <citation type="submission" date="2019-08" db="EMBL/GenBank/DDBJ databases">
        <title>The genome of the North American firefly Photinus pyralis.</title>
        <authorList>
            <consortium name="Photinus pyralis genome working group"/>
            <person name="Fallon T.R."/>
            <person name="Sander Lower S.E."/>
            <person name="Weng J.-K."/>
        </authorList>
    </citation>
    <scope>NUCLEOTIDE SEQUENCE</scope>
    <source>
        <strain evidence="14">TRF0915ILg1</strain>
        <tissue evidence="14">Whole body</tissue>
    </source>
</reference>
<evidence type="ECO:0008006" key="16">
    <source>
        <dbReference type="Google" id="ProtNLM"/>
    </source>
</evidence>
<dbReference type="GO" id="GO:0005506">
    <property type="term" value="F:iron ion binding"/>
    <property type="evidence" value="ECO:0007669"/>
    <property type="project" value="InterPro"/>
</dbReference>
<keyword evidence="11" id="KW-0503">Monooxygenase</keyword>
<dbReference type="InterPro" id="IPR002401">
    <property type="entry name" value="Cyt_P450_E_grp-I"/>
</dbReference>
<evidence type="ECO:0000256" key="5">
    <source>
        <dbReference type="ARBA" id="ARBA00022617"/>
    </source>
</evidence>
<dbReference type="InterPro" id="IPR001128">
    <property type="entry name" value="Cyt_P450"/>
</dbReference>
<organism evidence="14 15">
    <name type="scientific">Ignelater luminosus</name>
    <name type="common">Cucubano</name>
    <name type="synonym">Pyrophorus luminosus</name>
    <dbReference type="NCBI Taxonomy" id="2038154"/>
    <lineage>
        <taxon>Eukaryota</taxon>
        <taxon>Metazoa</taxon>
        <taxon>Ecdysozoa</taxon>
        <taxon>Arthropoda</taxon>
        <taxon>Hexapoda</taxon>
        <taxon>Insecta</taxon>
        <taxon>Pterygota</taxon>
        <taxon>Neoptera</taxon>
        <taxon>Endopterygota</taxon>
        <taxon>Coleoptera</taxon>
        <taxon>Polyphaga</taxon>
        <taxon>Elateriformia</taxon>
        <taxon>Elateroidea</taxon>
        <taxon>Elateridae</taxon>
        <taxon>Agrypninae</taxon>
        <taxon>Pyrophorini</taxon>
        <taxon>Ignelater</taxon>
    </lineage>
</organism>
<evidence type="ECO:0000256" key="4">
    <source>
        <dbReference type="ARBA" id="ARBA00010617"/>
    </source>
</evidence>
<dbReference type="PANTHER" id="PTHR24292">
    <property type="entry name" value="CYTOCHROME P450"/>
    <property type="match status" value="1"/>
</dbReference>
<dbReference type="Pfam" id="PF00067">
    <property type="entry name" value="p450"/>
    <property type="match status" value="1"/>
</dbReference>
<sequence length="162" mass="19317">TLRKYPLLPFLTRVCTKPFKFPSPLGKGKGPDVMIERGTFIAISNYGIHHDPKYYPDQEHFDPDRFKEENRNSRLKCTYLAFEDGPRTCLEKRFGIMQVKIALAYLIHNFDIRFNKKTKVPLEINPQFFVLKAKDNIWLNYYKREYSLRILNTQYGLEEFNK</sequence>
<dbReference type="InterPro" id="IPR036396">
    <property type="entry name" value="Cyt_P450_sf"/>
</dbReference>
<dbReference type="EMBL" id="VTPC01037185">
    <property type="protein sequence ID" value="KAF2891186.1"/>
    <property type="molecule type" value="Genomic_DNA"/>
</dbReference>
<evidence type="ECO:0000256" key="6">
    <source>
        <dbReference type="ARBA" id="ARBA00022723"/>
    </source>
</evidence>
<gene>
    <name evidence="14" type="ORF">ILUMI_14987</name>
</gene>